<dbReference type="InterPro" id="IPR024344">
    <property type="entry name" value="MDMPI_metal-binding"/>
</dbReference>
<dbReference type="GO" id="GO:0046872">
    <property type="term" value="F:metal ion binding"/>
    <property type="evidence" value="ECO:0007669"/>
    <property type="project" value="InterPro"/>
</dbReference>
<dbReference type="EMBL" id="CP012677">
    <property type="protein sequence ID" value="ALE91332.1"/>
    <property type="molecule type" value="Genomic_DNA"/>
</dbReference>
<evidence type="ECO:0000313" key="3">
    <source>
        <dbReference type="Proteomes" id="UP000062833"/>
    </source>
</evidence>
<protein>
    <recommendedName>
        <fullName evidence="1">Mycothiol-dependent maleylpyruvate isomerase metal-binding domain-containing protein</fullName>
    </recommendedName>
</protein>
<dbReference type="PATRIC" id="fig|656366.3.peg.336"/>
<dbReference type="Pfam" id="PF11716">
    <property type="entry name" value="MDMPI_N"/>
    <property type="match status" value="1"/>
</dbReference>
<keyword evidence="3" id="KW-1185">Reference proteome</keyword>
<dbReference type="Proteomes" id="UP000062833">
    <property type="component" value="Chromosome"/>
</dbReference>
<dbReference type="Gene3D" id="1.20.120.450">
    <property type="entry name" value="dinb family like domain"/>
    <property type="match status" value="1"/>
</dbReference>
<dbReference type="AlphaFoldDB" id="A0A0M5M2R8"/>
<evidence type="ECO:0000259" key="1">
    <source>
        <dbReference type="Pfam" id="PF11716"/>
    </source>
</evidence>
<dbReference type="NCBIfam" id="TIGR03083">
    <property type="entry name" value="maleylpyruvate isomerase family mycothiol-dependent enzyme"/>
    <property type="match status" value="1"/>
</dbReference>
<reference evidence="3" key="1">
    <citation type="submission" date="2015-09" db="EMBL/GenBank/DDBJ databases">
        <title>Complete genome of Arthrobacter alpinus strain R3.8.</title>
        <authorList>
            <person name="See-Too W.S."/>
            <person name="Chan K.G."/>
        </authorList>
    </citation>
    <scope>NUCLEOTIDE SEQUENCE [LARGE SCALE GENOMIC DNA]</scope>
    <source>
        <strain evidence="3">R3.8</strain>
    </source>
</reference>
<dbReference type="InterPro" id="IPR017517">
    <property type="entry name" value="Maleyloyr_isom"/>
</dbReference>
<dbReference type="SUPFAM" id="SSF109854">
    <property type="entry name" value="DinB/YfiT-like putative metalloenzymes"/>
    <property type="match status" value="1"/>
</dbReference>
<proteinExistence type="predicted"/>
<evidence type="ECO:0000313" key="2">
    <source>
        <dbReference type="EMBL" id="ALE91332.1"/>
    </source>
</evidence>
<accession>A0A0M5M2R8</accession>
<name>A0A0M5M2R8_9MICC</name>
<dbReference type="KEGG" id="aaq:AOC05_01495"/>
<sequence length="262" mass="28566">MQESPISLSTERQRAAAGYGSIMSGIADLLDGIGETDWELSTECTGWSVRDIAAHLLGAQEDGMSVPTALRRRRTGKRRYPGLSLLDAANQVQIDSHAQKSTQDLALNYRANIPKLAKRVERFPKVLAHIPVDKTMAPGNSPLRLGYLYNVIYLRDAWMHGIDLARTTGHPRPVSDMEAMVVEQIMADASIQWGAGPGLEVELTGEICGSWQLGRPGRPSLATAVGLDLCRRLSGREPDTEVLAVSASPAQVDKLARLRIVF</sequence>
<dbReference type="InterPro" id="IPR034660">
    <property type="entry name" value="DinB/YfiT-like"/>
</dbReference>
<feature type="domain" description="Mycothiol-dependent maleylpyruvate isomerase metal-binding" evidence="1">
    <location>
        <begin position="24"/>
        <end position="165"/>
    </location>
</feature>
<gene>
    <name evidence="2" type="ORF">AOC05_01495</name>
</gene>
<organism evidence="2 3">
    <name type="scientific">Arthrobacter alpinus</name>
    <dbReference type="NCBI Taxonomy" id="656366"/>
    <lineage>
        <taxon>Bacteria</taxon>
        <taxon>Bacillati</taxon>
        <taxon>Actinomycetota</taxon>
        <taxon>Actinomycetes</taxon>
        <taxon>Micrococcales</taxon>
        <taxon>Micrococcaceae</taxon>
        <taxon>Arthrobacter</taxon>
    </lineage>
</organism>